<reference evidence="1" key="1">
    <citation type="submission" date="2017-06" db="EMBL/GenBank/DDBJ databases">
        <title>Complete Genome Sequence of a Lymantria dispar Nucleopolyhedrovirus (LdMNPV) strain from Turkey.</title>
        <authorList>
            <person name="Gencer D."/>
            <person name="Inan C."/>
            <person name="Nalcacioglu R."/>
            <person name="Yin F."/>
            <person name="Zhu Z."/>
            <person name="Wang J."/>
            <person name="Hu Z."/>
            <person name="Arif B.M."/>
            <person name="Demirbag Z."/>
            <person name="Demir I."/>
        </authorList>
    </citation>
    <scope>NUCLEOTIDE SEQUENCE</scope>
    <source>
        <strain evidence="1">T3</strain>
    </source>
</reference>
<dbReference type="PIRSF" id="PIRSF016433">
    <property type="entry name" value="Viral_DNA_prim"/>
    <property type="match status" value="1"/>
</dbReference>
<gene>
    <name evidence="1" type="ORF">LdMNPV-T3_00122</name>
</gene>
<accession>A0A2S1XC22</accession>
<protein>
    <submittedName>
        <fullName evidence="1">Lef-1</fullName>
    </submittedName>
</protein>
<name>A0A2S1XC22_NPVLD</name>
<evidence type="ECO:0000313" key="1">
    <source>
        <dbReference type="EMBL" id="AWJ76736.1"/>
    </source>
</evidence>
<sequence>MLKFNSGTKYTADQADLMWRSIAFREHRHFAFFDGARRWEHPQRTFATCAEFYGYLCANSISDVHVKPLPENGGREWVLDVDFEPDTEPRLLELKIRVACLTFAAFFGNNVARILDSGNRGVHVWLKLDAFRLTADKSLRERHYKAFVKPASVDLAEVSAGSFVGCLRAAVRSSEISAAVARHFAEPIDEARLLLELWPPVDKHVFCNKTQIRAPFSYNYKGKRHQRQLWPELC</sequence>
<proteinExistence type="predicted"/>
<organismHost>
    <name type="scientific">Lepidoptera</name>
    <name type="common">moths &amp; butterflies</name>
    <dbReference type="NCBI Taxonomy" id="7088"/>
</organismHost>
<dbReference type="SUPFAM" id="SSF56747">
    <property type="entry name" value="Prim-pol domain"/>
    <property type="match status" value="1"/>
</dbReference>
<organism evidence="1">
    <name type="scientific">Lymantria dispar multicapsid nuclear polyhedrosis virus</name>
    <name type="common">LdMNPV</name>
    <dbReference type="NCBI Taxonomy" id="10449"/>
    <lineage>
        <taxon>Viruses</taxon>
        <taxon>Viruses incertae sedis</taxon>
        <taxon>Naldaviricetes</taxon>
        <taxon>Lefavirales</taxon>
        <taxon>Baculoviridae</taxon>
        <taxon>Alphabaculovirus</taxon>
        <taxon>Alphabaculovirus lydisparis</taxon>
    </lineage>
</organism>
<dbReference type="EMBL" id="MF311096">
    <property type="protein sequence ID" value="AWJ76736.1"/>
    <property type="molecule type" value="Genomic_DNA"/>
</dbReference>
<dbReference type="InterPro" id="IPR016658">
    <property type="entry name" value="DNA_primase_LEF1"/>
</dbReference>